<dbReference type="InterPro" id="IPR010610">
    <property type="entry name" value="EryCIII-like_C"/>
</dbReference>
<dbReference type="AlphaFoldDB" id="A0A9N9PYN9"/>
<dbReference type="GO" id="GO:0016757">
    <property type="term" value="F:glycosyltransferase activity"/>
    <property type="evidence" value="ECO:0007669"/>
    <property type="project" value="UniProtKB-ARBA"/>
</dbReference>
<organism evidence="3 4">
    <name type="scientific">Hymenoscyphus albidus</name>
    <dbReference type="NCBI Taxonomy" id="595503"/>
    <lineage>
        <taxon>Eukaryota</taxon>
        <taxon>Fungi</taxon>
        <taxon>Dikarya</taxon>
        <taxon>Ascomycota</taxon>
        <taxon>Pezizomycotina</taxon>
        <taxon>Leotiomycetes</taxon>
        <taxon>Helotiales</taxon>
        <taxon>Helotiaceae</taxon>
        <taxon>Hymenoscyphus</taxon>
    </lineage>
</organism>
<name>A0A9N9PYN9_9HELO</name>
<feature type="signal peptide" evidence="1">
    <location>
        <begin position="1"/>
        <end position="22"/>
    </location>
</feature>
<reference evidence="3" key="1">
    <citation type="submission" date="2021-07" db="EMBL/GenBank/DDBJ databases">
        <authorList>
            <person name="Durling M."/>
        </authorList>
    </citation>
    <scope>NUCLEOTIDE SEQUENCE</scope>
</reference>
<protein>
    <recommendedName>
        <fullName evidence="2">Erythromycin biosynthesis protein CIII-like C-terminal domain-containing protein</fullName>
    </recommendedName>
</protein>
<proteinExistence type="predicted"/>
<keyword evidence="4" id="KW-1185">Reference proteome</keyword>
<accession>A0A9N9PYN9</accession>
<sequence length="516" mass="56977">MLKRASVSAVLIGVCAYLFASSREVEENYDPPIIGKNNTLLFLTNDHVGCNNVHLSTVYSLLAKYPETELHYASFPKVEKRLKHISSLAAQTGSKAKDVFFHPLPGTGYVDTLAELFAIDKELEIGSHGPGLNTLSKSIGSYIAPWAAEDYYKLYDTCARLIDEIDPAIVIIDTVFGPGVDATRDRNRSHALITPNLLTDYLPAEQPKWTLFWKYPAVGSGHPYPVPWSLIPLNIYCNYKMISGVLYDKKIAAKREILRAMGIKKPIDFLNLYKPNVPFLTQTLPGAHLPMMVMPRNVTLTGPINLAGLEEKTSAAKELLEWAKKPTLMICLGSVFPYQPYQAAVMLEALQNVLKQTDVQILWKMSQLDLFEGHAVENAIRDSNGRLKIEKWLDVEPPTLLIEGNISAFVHHGGAGSYHDALAGGVPHIILPQWADLYDFASLVENLEIGIWGCRETSPDWTVECLQEAMLLVLKDSPASSKMAKNAAAFGEQAGKQRGRDVAAQEVARLAALGHA</sequence>
<feature type="domain" description="Erythromycin biosynthesis protein CIII-like C-terminal" evidence="2">
    <location>
        <begin position="405"/>
        <end position="488"/>
    </location>
</feature>
<dbReference type="InterPro" id="IPR050426">
    <property type="entry name" value="Glycosyltransferase_28"/>
</dbReference>
<evidence type="ECO:0000256" key="1">
    <source>
        <dbReference type="SAM" id="SignalP"/>
    </source>
</evidence>
<keyword evidence="1" id="KW-0732">Signal</keyword>
<dbReference type="PANTHER" id="PTHR48050">
    <property type="entry name" value="STEROL 3-BETA-GLUCOSYLTRANSFERASE"/>
    <property type="match status" value="1"/>
</dbReference>
<feature type="chain" id="PRO_5040248103" description="Erythromycin biosynthesis protein CIII-like C-terminal domain-containing protein" evidence="1">
    <location>
        <begin position="23"/>
        <end position="516"/>
    </location>
</feature>
<dbReference type="PANTHER" id="PTHR48050:SF13">
    <property type="entry name" value="STEROL 3-BETA-GLUCOSYLTRANSFERASE UGT80A2"/>
    <property type="match status" value="1"/>
</dbReference>
<dbReference type="OrthoDB" id="407298at2759"/>
<dbReference type="Gene3D" id="3.40.50.2000">
    <property type="entry name" value="Glycogen Phosphorylase B"/>
    <property type="match status" value="1"/>
</dbReference>
<comment type="caution">
    <text evidence="3">The sequence shown here is derived from an EMBL/GenBank/DDBJ whole genome shotgun (WGS) entry which is preliminary data.</text>
</comment>
<dbReference type="SUPFAM" id="SSF53756">
    <property type="entry name" value="UDP-Glycosyltransferase/glycogen phosphorylase"/>
    <property type="match status" value="1"/>
</dbReference>
<evidence type="ECO:0000313" key="3">
    <source>
        <dbReference type="EMBL" id="CAG8973005.1"/>
    </source>
</evidence>
<dbReference type="Pfam" id="PF06722">
    <property type="entry name" value="EryCIII-like_C"/>
    <property type="match status" value="1"/>
</dbReference>
<evidence type="ECO:0000313" key="4">
    <source>
        <dbReference type="Proteomes" id="UP000701801"/>
    </source>
</evidence>
<dbReference type="EMBL" id="CAJVRM010000059">
    <property type="protein sequence ID" value="CAG8973005.1"/>
    <property type="molecule type" value="Genomic_DNA"/>
</dbReference>
<evidence type="ECO:0000259" key="2">
    <source>
        <dbReference type="Pfam" id="PF06722"/>
    </source>
</evidence>
<dbReference type="Proteomes" id="UP000701801">
    <property type="component" value="Unassembled WGS sequence"/>
</dbReference>
<gene>
    <name evidence="3" type="ORF">HYALB_00007852</name>
</gene>